<comment type="caution">
    <text evidence="1">The sequence shown here is derived from an EMBL/GenBank/DDBJ whole genome shotgun (WGS) entry which is preliminary data.</text>
</comment>
<dbReference type="EMBL" id="JABEQJ010000016">
    <property type="protein sequence ID" value="MBB2161058.1"/>
    <property type="molecule type" value="Genomic_DNA"/>
</dbReference>
<name>A0A7W4IDW9_9PROT</name>
<evidence type="ECO:0000313" key="1">
    <source>
        <dbReference type="EMBL" id="MBB2161058.1"/>
    </source>
</evidence>
<accession>A0A7W4IDW9</accession>
<dbReference type="Proteomes" id="UP000589085">
    <property type="component" value="Unassembled WGS sequence"/>
</dbReference>
<dbReference type="RefSeq" id="WP_182997926.1">
    <property type="nucleotide sequence ID" value="NZ_JABEQJ010000016.1"/>
</dbReference>
<reference evidence="1 2" key="1">
    <citation type="submission" date="2020-04" db="EMBL/GenBank/DDBJ databases">
        <title>Description of novel Gluconacetobacter.</title>
        <authorList>
            <person name="Sombolestani A."/>
        </authorList>
    </citation>
    <scope>NUCLEOTIDE SEQUENCE [LARGE SCALE GENOMIC DNA]</scope>
    <source>
        <strain evidence="1 2">LMG 19747</strain>
    </source>
</reference>
<protein>
    <submittedName>
        <fullName evidence="1">Uncharacterized protein</fullName>
    </submittedName>
</protein>
<proteinExistence type="predicted"/>
<dbReference type="AlphaFoldDB" id="A0A7W4IDW9"/>
<gene>
    <name evidence="1" type="ORF">HLH48_12900</name>
</gene>
<evidence type="ECO:0000313" key="2">
    <source>
        <dbReference type="Proteomes" id="UP000589085"/>
    </source>
</evidence>
<sequence length="113" mass="13079">MSYPKKCRIVRRRPPRPTARMHQANRLILKFSRKTSLLRHGYSLSSSESALHFFEASPGFHTFCPVVPHYPSRFNMHETIERADLILSIGHDPRVPNRFISRGPKSSVILHAF</sequence>
<organism evidence="1 2">
    <name type="scientific">Gluconacetobacter sacchari</name>
    <dbReference type="NCBI Taxonomy" id="92759"/>
    <lineage>
        <taxon>Bacteria</taxon>
        <taxon>Pseudomonadati</taxon>
        <taxon>Pseudomonadota</taxon>
        <taxon>Alphaproteobacteria</taxon>
        <taxon>Acetobacterales</taxon>
        <taxon>Acetobacteraceae</taxon>
        <taxon>Gluconacetobacter</taxon>
    </lineage>
</organism>